<evidence type="ECO:0000256" key="3">
    <source>
        <dbReference type="SAM" id="SignalP"/>
    </source>
</evidence>
<evidence type="ECO:0000313" key="7">
    <source>
        <dbReference type="Proteomes" id="UP001166286"/>
    </source>
</evidence>
<dbReference type="SMART" id="SM00248">
    <property type="entry name" value="ANK"/>
    <property type="match status" value="9"/>
</dbReference>
<feature type="chain" id="PRO_5041358916" description="Ankyrin repeat protein" evidence="3">
    <location>
        <begin position="24"/>
        <end position="1058"/>
    </location>
</feature>
<evidence type="ECO:0000259" key="5">
    <source>
        <dbReference type="Pfam" id="PF24883"/>
    </source>
</evidence>
<sequence length="1058" mass="117358">MDPFSITFSIVGVLGVVLQTVQLAKTYVSDAKDGKNVATVILTELSSLQSNLERLDAFLKQDSQAALRFTHTSALTASTTRCCDKLKKLHRILSDKLSSHPASRMSSLKWPLSVTDHRKTVEELRAFSQCIQLALTTDGCALLSKTATEVQEVLTKQQETLTKQLNALELLERLDNRTSLVEAACQKQAQSLDEESQSRKRDDVLNWLSPLNHALKHYHISKPHIHGTGEWLFQMHEFESWRDEPQTMSNVLCCYGIQGAGKSVLASLVIDRLTNAFIDKNVVVAYFYFDYYEQVLIAQNYQLDDGMIASLLKQLALSKPGLPGPVLDLHQKMTRQQRPPKHEDLQEALLLTCSEFDRVFVVIDALDECNKSQRNAVLRALSKLSQCSPVSIFITSRPHAEDISNAFKKSHKIVIEAEPSDIEKYVYDKLENSDEVDTFNLGFRNLIVKKISQGCHQMFLLAVLQVQAILNEPTVGDMMKALGKVPHGLNDALDSTLSRIHDQPNGRRRIGLETLMWISHAKRPLLVDELSEALAIRSGDKFLDRDSQPRLGIMVDCCMGLVTVDERSDEVRLVHFSVQEYLLANQSALFPDAEKIIAGVCITYSLFDMFGEGKGCCSRRSFIEYLIVYHPFVKYACQYWGIHAQCANDKGVEELALDLLRSSSHRACSYQLAQFISGRKERYWDPKEASSCTPLTLAASFGLDKLVEQLFDNGEVTIDEKTSMGTTPLIAASSAGNRTMTDLLLSRNASVTLQNWYGTALHCTAEAGKAACIPQLIAAGLSVDFRDQYGRTSFHCATISGQMETMEVLLEFGADVNAQCTSDGCDSGCTPLRYAVLCEYSLEVVKLLLEKGAKLNPSTAPMVTPLHDAAALNLQDALELLLGHGLNANAKAPNGSTPLHFAACNDHTEIVSILLARSADINAQSIDGATPVYVAAECGCSRTLKLLLDNDADPNIETDEQLTALDIALREGFGDIAFVLIEANAQKGRKRLYESCKRSEDLMQLWLDEVVFSQGFHGSREAGKAKQMRSIMNGSDIQSFLAKEERLRTANRTHLPQL</sequence>
<keyword evidence="2" id="KW-0040">ANK repeat</keyword>
<dbReference type="Pfam" id="PF24883">
    <property type="entry name" value="NPHP3_N"/>
    <property type="match status" value="1"/>
</dbReference>
<dbReference type="SUPFAM" id="SSF48403">
    <property type="entry name" value="Ankyrin repeat"/>
    <property type="match status" value="1"/>
</dbReference>
<proteinExistence type="predicted"/>
<dbReference type="InterPro" id="IPR054471">
    <property type="entry name" value="GPIID_WHD"/>
</dbReference>
<dbReference type="SUPFAM" id="SSF52540">
    <property type="entry name" value="P-loop containing nucleoside triphosphate hydrolases"/>
    <property type="match status" value="1"/>
</dbReference>
<dbReference type="Pfam" id="PF12796">
    <property type="entry name" value="Ank_2"/>
    <property type="match status" value="3"/>
</dbReference>
<feature type="repeat" description="ANK" evidence="2">
    <location>
        <begin position="827"/>
        <end position="860"/>
    </location>
</feature>
<evidence type="ECO:0000259" key="4">
    <source>
        <dbReference type="Pfam" id="PF22939"/>
    </source>
</evidence>
<dbReference type="InterPro" id="IPR036770">
    <property type="entry name" value="Ankyrin_rpt-contain_sf"/>
</dbReference>
<dbReference type="AlphaFoldDB" id="A0AA39UY10"/>
<feature type="signal peptide" evidence="3">
    <location>
        <begin position="1"/>
        <end position="23"/>
    </location>
</feature>
<evidence type="ECO:0000256" key="2">
    <source>
        <dbReference type="PROSITE-ProRule" id="PRU00023"/>
    </source>
</evidence>
<feature type="repeat" description="ANK" evidence="2">
    <location>
        <begin position="789"/>
        <end position="821"/>
    </location>
</feature>
<feature type="repeat" description="ANK" evidence="2">
    <location>
        <begin position="724"/>
        <end position="756"/>
    </location>
</feature>
<accession>A0AA39UY10</accession>
<dbReference type="Pfam" id="PF22939">
    <property type="entry name" value="WHD_GPIID"/>
    <property type="match status" value="1"/>
</dbReference>
<keyword evidence="7" id="KW-1185">Reference proteome</keyword>
<keyword evidence="1" id="KW-0677">Repeat</keyword>
<feature type="repeat" description="ANK" evidence="2">
    <location>
        <begin position="894"/>
        <end position="926"/>
    </location>
</feature>
<dbReference type="Proteomes" id="UP001166286">
    <property type="component" value="Unassembled WGS sequence"/>
</dbReference>
<dbReference type="Gene3D" id="3.40.50.300">
    <property type="entry name" value="P-loop containing nucleotide triphosphate hydrolases"/>
    <property type="match status" value="1"/>
</dbReference>
<dbReference type="Pfam" id="PF00023">
    <property type="entry name" value="Ank"/>
    <property type="match status" value="1"/>
</dbReference>
<name>A0AA39UY10_9LECA</name>
<dbReference type="PROSITE" id="PS50088">
    <property type="entry name" value="ANK_REPEAT"/>
    <property type="match status" value="6"/>
</dbReference>
<dbReference type="Gene3D" id="1.25.40.20">
    <property type="entry name" value="Ankyrin repeat-containing domain"/>
    <property type="match status" value="2"/>
</dbReference>
<feature type="domain" description="GPI inositol-deacylase winged helix" evidence="4">
    <location>
        <begin position="511"/>
        <end position="586"/>
    </location>
</feature>
<organism evidence="6 7">
    <name type="scientific">Cladonia borealis</name>
    <dbReference type="NCBI Taxonomy" id="184061"/>
    <lineage>
        <taxon>Eukaryota</taxon>
        <taxon>Fungi</taxon>
        <taxon>Dikarya</taxon>
        <taxon>Ascomycota</taxon>
        <taxon>Pezizomycotina</taxon>
        <taxon>Lecanoromycetes</taxon>
        <taxon>OSLEUM clade</taxon>
        <taxon>Lecanoromycetidae</taxon>
        <taxon>Lecanorales</taxon>
        <taxon>Lecanorineae</taxon>
        <taxon>Cladoniaceae</taxon>
        <taxon>Cladonia</taxon>
    </lineage>
</organism>
<dbReference type="PRINTS" id="PR01415">
    <property type="entry name" value="ANKYRIN"/>
</dbReference>
<comment type="caution">
    <text evidence="6">The sequence shown here is derived from an EMBL/GenBank/DDBJ whole genome shotgun (WGS) entry which is preliminary data.</text>
</comment>
<dbReference type="PROSITE" id="PS50297">
    <property type="entry name" value="ANK_REP_REGION"/>
    <property type="match status" value="5"/>
</dbReference>
<protein>
    <recommendedName>
        <fullName evidence="8">Ankyrin repeat protein</fullName>
    </recommendedName>
</protein>
<keyword evidence="3" id="KW-0732">Signal</keyword>
<dbReference type="InterPro" id="IPR056884">
    <property type="entry name" value="NPHP3-like_N"/>
</dbReference>
<feature type="repeat" description="ANK" evidence="2">
    <location>
        <begin position="927"/>
        <end position="959"/>
    </location>
</feature>
<reference evidence="6" key="1">
    <citation type="submission" date="2023-03" db="EMBL/GenBank/DDBJ databases">
        <title>Complete genome of Cladonia borealis.</title>
        <authorList>
            <person name="Park H."/>
        </authorList>
    </citation>
    <scope>NUCLEOTIDE SEQUENCE</scope>
    <source>
        <strain evidence="6">ANT050790</strain>
    </source>
</reference>
<gene>
    <name evidence="6" type="ORF">JMJ35_009327</name>
</gene>
<dbReference type="InterPro" id="IPR002110">
    <property type="entry name" value="Ankyrin_rpt"/>
</dbReference>
<evidence type="ECO:0008006" key="8">
    <source>
        <dbReference type="Google" id="ProtNLM"/>
    </source>
</evidence>
<feature type="domain" description="Nephrocystin 3-like N-terminal" evidence="5">
    <location>
        <begin position="227"/>
        <end position="397"/>
    </location>
</feature>
<evidence type="ECO:0000313" key="6">
    <source>
        <dbReference type="EMBL" id="KAK0508243.1"/>
    </source>
</evidence>
<dbReference type="InterPro" id="IPR027417">
    <property type="entry name" value="P-loop_NTPase"/>
</dbReference>
<dbReference type="PANTHER" id="PTHR10039:SF15">
    <property type="entry name" value="NACHT DOMAIN-CONTAINING PROTEIN"/>
    <property type="match status" value="1"/>
</dbReference>
<dbReference type="EMBL" id="JAFEKC020000021">
    <property type="protein sequence ID" value="KAK0508243.1"/>
    <property type="molecule type" value="Genomic_DNA"/>
</dbReference>
<feature type="repeat" description="ANK" evidence="2">
    <location>
        <begin position="861"/>
        <end position="893"/>
    </location>
</feature>
<evidence type="ECO:0000256" key="1">
    <source>
        <dbReference type="ARBA" id="ARBA00022737"/>
    </source>
</evidence>
<dbReference type="PANTHER" id="PTHR10039">
    <property type="entry name" value="AMELOGENIN"/>
    <property type="match status" value="1"/>
</dbReference>